<keyword evidence="8" id="KW-0999">Mitochondrion inner membrane</keyword>
<dbReference type="STRING" id="1684307.A0A316U8E1"/>
<feature type="region of interest" description="Disordered" evidence="9">
    <location>
        <begin position="62"/>
        <end position="106"/>
    </location>
</feature>
<evidence type="ECO:0000256" key="3">
    <source>
        <dbReference type="ARBA" id="ARBA00014615"/>
    </source>
</evidence>
<evidence type="ECO:0000256" key="4">
    <source>
        <dbReference type="ARBA" id="ARBA00022670"/>
    </source>
</evidence>
<reference evidence="10 11" key="1">
    <citation type="journal article" date="2018" name="Mol. Biol. Evol.">
        <title>Broad Genomic Sampling Reveals a Smut Pathogenic Ancestry of the Fungal Clade Ustilaginomycotina.</title>
        <authorList>
            <person name="Kijpornyongpan T."/>
            <person name="Mondo S.J."/>
            <person name="Barry K."/>
            <person name="Sandor L."/>
            <person name="Lee J."/>
            <person name="Lipzen A."/>
            <person name="Pangilinan J."/>
            <person name="LaButti K."/>
            <person name="Hainaut M."/>
            <person name="Henrissat B."/>
            <person name="Grigoriev I.V."/>
            <person name="Spatafora J.W."/>
            <person name="Aime M.C."/>
        </authorList>
    </citation>
    <scope>NUCLEOTIDE SEQUENCE [LARGE SCALE GENOMIC DNA]</scope>
    <source>
        <strain evidence="10 11">MCA 4718</strain>
    </source>
</reference>
<dbReference type="AlphaFoldDB" id="A0A316U8E1"/>
<evidence type="ECO:0000256" key="8">
    <source>
        <dbReference type="RuleBase" id="RU364057"/>
    </source>
</evidence>
<evidence type="ECO:0000256" key="7">
    <source>
        <dbReference type="ARBA" id="ARBA00023049"/>
    </source>
</evidence>
<dbReference type="GO" id="GO:0046872">
    <property type="term" value="F:metal ion binding"/>
    <property type="evidence" value="ECO:0007669"/>
    <property type="project" value="UniProtKB-KW"/>
</dbReference>
<gene>
    <name evidence="10" type="ORF">BCV69DRAFT_172069</name>
</gene>
<keyword evidence="8" id="KW-0496">Mitochondrion</keyword>
<evidence type="ECO:0000256" key="9">
    <source>
        <dbReference type="SAM" id="MobiDB-lite"/>
    </source>
</evidence>
<feature type="compositionally biased region" description="Basic and acidic residues" evidence="9">
    <location>
        <begin position="93"/>
        <end position="106"/>
    </location>
</feature>
<dbReference type="InterPro" id="IPR019165">
    <property type="entry name" value="Peptidase_M76_ATP23"/>
</dbReference>
<keyword evidence="7 8" id="KW-0482">Metalloprotease</keyword>
<dbReference type="GO" id="GO:0005743">
    <property type="term" value="C:mitochondrial inner membrane"/>
    <property type="evidence" value="ECO:0007669"/>
    <property type="project" value="UniProtKB-SubCell"/>
</dbReference>
<evidence type="ECO:0000313" key="10">
    <source>
        <dbReference type="EMBL" id="PWN21497.1"/>
    </source>
</evidence>
<dbReference type="OrthoDB" id="285308at2759"/>
<proteinExistence type="inferred from homology"/>
<protein>
    <recommendedName>
        <fullName evidence="3 8">Mitochondrial inner membrane protease ATP23</fullName>
        <ecNumber evidence="8">3.4.24.-</ecNumber>
    </recommendedName>
</protein>
<dbReference type="PANTHER" id="PTHR21711:SF0">
    <property type="entry name" value="MITOCHONDRIAL INNER MEMBRANE PROTEASE ATP23 HOMOLOG"/>
    <property type="match status" value="1"/>
</dbReference>
<dbReference type="EMBL" id="KZ819325">
    <property type="protein sequence ID" value="PWN21497.1"/>
    <property type="molecule type" value="Genomic_DNA"/>
</dbReference>
<name>A0A316U8E1_9BASI</name>
<dbReference type="PANTHER" id="PTHR21711">
    <property type="entry name" value="MITOCHONDRIAL INNER MEMBRANE PROTEASE"/>
    <property type="match status" value="1"/>
</dbReference>
<comment type="function">
    <text evidence="8">Has a dual role in the assembly of mitochondrial ATPase.</text>
</comment>
<dbReference type="GO" id="GO:0034982">
    <property type="term" value="P:mitochondrial protein processing"/>
    <property type="evidence" value="ECO:0007669"/>
    <property type="project" value="TreeGrafter"/>
</dbReference>
<dbReference type="Proteomes" id="UP000245942">
    <property type="component" value="Unassembled WGS sequence"/>
</dbReference>
<evidence type="ECO:0000256" key="6">
    <source>
        <dbReference type="ARBA" id="ARBA00022801"/>
    </source>
</evidence>
<keyword evidence="11" id="KW-1185">Reference proteome</keyword>
<keyword evidence="6 8" id="KW-0378">Hydrolase</keyword>
<dbReference type="Pfam" id="PF09768">
    <property type="entry name" value="Peptidase_M76"/>
    <property type="match status" value="1"/>
</dbReference>
<comment type="similarity">
    <text evidence="2 8">Belongs to the peptidase M76 family.</text>
</comment>
<comment type="subcellular location">
    <subcellularLocation>
        <location evidence="1 8">Mitochondrion inner membrane</location>
        <topology evidence="1 8">Peripheral membrane protein</topology>
        <orientation evidence="1 8">Intermembrane side</orientation>
    </subcellularLocation>
</comment>
<evidence type="ECO:0000313" key="11">
    <source>
        <dbReference type="Proteomes" id="UP000245942"/>
    </source>
</evidence>
<dbReference type="GO" id="GO:0033615">
    <property type="term" value="P:mitochondrial proton-transporting ATP synthase complex assembly"/>
    <property type="evidence" value="ECO:0007669"/>
    <property type="project" value="TreeGrafter"/>
</dbReference>
<accession>A0A316U8E1</accession>
<dbReference type="RefSeq" id="XP_025348657.1">
    <property type="nucleotide sequence ID" value="XM_025489501.1"/>
</dbReference>
<keyword evidence="4 8" id="KW-0645">Protease</keyword>
<dbReference type="GO" id="GO:0004222">
    <property type="term" value="F:metalloendopeptidase activity"/>
    <property type="evidence" value="ECO:0007669"/>
    <property type="project" value="InterPro"/>
</dbReference>
<sequence length="295" mass="32608">MTAEAGPSSLPANPPRPIVPSVLRQHFAAYQRSPCAPTPTPTPAARSSFVAPSIFEGWLGGSSTGASSAEAESKAQQQRTVVGAGSVPSDSVWQDHPETQEEARHRERCEKWADQLFKTSPMIRFMTRHLILVSCDPLAPLTSKNDLPRLTIASCPPTMAGGFSPSAPGAPLSDSGIMLCANRMMSKDHLEDTLAHEMVHWWDHCRFKVDWSDLRQHACSEIRASSLSGDCNFSRERGRRNWGLTKQHQACTRRRAVLSVMANEKCTGGKEQAERVVDEVWNSCFSDTRPFDEIY</sequence>
<evidence type="ECO:0000256" key="2">
    <source>
        <dbReference type="ARBA" id="ARBA00009915"/>
    </source>
</evidence>
<evidence type="ECO:0000256" key="5">
    <source>
        <dbReference type="ARBA" id="ARBA00022723"/>
    </source>
</evidence>
<dbReference type="EC" id="3.4.24.-" evidence="8"/>
<organism evidence="10 11">
    <name type="scientific">Pseudomicrostroma glucosiphilum</name>
    <dbReference type="NCBI Taxonomy" id="1684307"/>
    <lineage>
        <taxon>Eukaryota</taxon>
        <taxon>Fungi</taxon>
        <taxon>Dikarya</taxon>
        <taxon>Basidiomycota</taxon>
        <taxon>Ustilaginomycotina</taxon>
        <taxon>Exobasidiomycetes</taxon>
        <taxon>Microstromatales</taxon>
        <taxon>Microstromatales incertae sedis</taxon>
        <taxon>Pseudomicrostroma</taxon>
    </lineage>
</organism>
<dbReference type="GeneID" id="37011235"/>
<evidence type="ECO:0000256" key="1">
    <source>
        <dbReference type="ARBA" id="ARBA00004137"/>
    </source>
</evidence>
<keyword evidence="8" id="KW-0472">Membrane</keyword>
<keyword evidence="5 8" id="KW-0479">Metal-binding</keyword>